<proteinExistence type="predicted"/>
<gene>
    <name evidence="1" type="ORF">DWQ67_02635</name>
</gene>
<dbReference type="EMBL" id="QQXL01000001">
    <property type="protein sequence ID" value="RKW71742.1"/>
    <property type="molecule type" value="Genomic_DNA"/>
</dbReference>
<organism evidence="1 2">
    <name type="scientific">Galactobacter caseinivorans</name>
    <dbReference type="NCBI Taxonomy" id="2676123"/>
    <lineage>
        <taxon>Bacteria</taxon>
        <taxon>Bacillati</taxon>
        <taxon>Actinomycetota</taxon>
        <taxon>Actinomycetes</taxon>
        <taxon>Micrococcales</taxon>
        <taxon>Micrococcaceae</taxon>
        <taxon>Galactobacter</taxon>
    </lineage>
</organism>
<protein>
    <submittedName>
        <fullName evidence="1">Uncharacterized protein</fullName>
    </submittedName>
</protein>
<dbReference type="AlphaFoldDB" id="A0A496PMI0"/>
<reference evidence="1 2" key="1">
    <citation type="submission" date="2018-07" db="EMBL/GenBank/DDBJ databases">
        <title>Arthrobacter sp. nov., isolated from raw cow's milk with high bacterial count.</title>
        <authorList>
            <person name="Hahne J."/>
            <person name="Isele D."/>
            <person name="Lipski A."/>
        </authorList>
    </citation>
    <scope>NUCLEOTIDE SEQUENCE [LARGE SCALE GENOMIC DNA]</scope>
    <source>
        <strain evidence="1 2">JZ R-183</strain>
    </source>
</reference>
<accession>A0A496PMI0</accession>
<keyword evidence="2" id="KW-1185">Reference proteome</keyword>
<evidence type="ECO:0000313" key="2">
    <source>
        <dbReference type="Proteomes" id="UP000273119"/>
    </source>
</evidence>
<comment type="caution">
    <text evidence="1">The sequence shown here is derived from an EMBL/GenBank/DDBJ whole genome shotgun (WGS) entry which is preliminary data.</text>
</comment>
<evidence type="ECO:0000313" key="1">
    <source>
        <dbReference type="EMBL" id="RKW71742.1"/>
    </source>
</evidence>
<name>A0A496PMI0_9MICC</name>
<sequence length="308" mass="34072">MACDDDDRIIWAGIPTARTTDENPVVRFPCVTVEKYLDRRYQADAEFEQEDQTSVIARTLVEAVGDDVIGIGLDYDTPASGVLRDRTYFNDEDARVLTRVQQLSNVIKGFDWTIDVEWADEDHSRVVKIFRTGYPNLGYITEDPEHVFSVIAGVQGPVTSFSHENQWGDGDAATLVQAVGDGQGEDKPYSVPIIDSTREAAGWPRLEERQSKQGVIEDDTLAQYAQGMAQTYFAGQSVISFDALVDQWPSPADVTLGDSARIEIDTDQLTISQVWRIIGYSISPAEGKWTPVIARIGDTEGIEDDDAG</sequence>
<dbReference type="Proteomes" id="UP000273119">
    <property type="component" value="Unassembled WGS sequence"/>
</dbReference>